<organism evidence="2 3">
    <name type="scientific">Streptomyces marincola</name>
    <dbReference type="NCBI Taxonomy" id="2878388"/>
    <lineage>
        <taxon>Bacteria</taxon>
        <taxon>Bacillati</taxon>
        <taxon>Actinomycetota</taxon>
        <taxon>Actinomycetes</taxon>
        <taxon>Kitasatosporales</taxon>
        <taxon>Streptomycetaceae</taxon>
        <taxon>Streptomyces</taxon>
    </lineage>
</organism>
<feature type="signal peptide" evidence="1">
    <location>
        <begin position="1"/>
        <end position="30"/>
    </location>
</feature>
<dbReference type="KEGG" id="smao:CAG99_24100"/>
<keyword evidence="3" id="KW-1185">Reference proteome</keyword>
<dbReference type="EMBL" id="CP021121">
    <property type="protein sequence ID" value="ARQ71501.1"/>
    <property type="molecule type" value="Genomic_DNA"/>
</dbReference>
<gene>
    <name evidence="2" type="ORF">CAG99_24100</name>
</gene>
<keyword evidence="1" id="KW-0732">Signal</keyword>
<proteinExistence type="predicted"/>
<dbReference type="AlphaFoldDB" id="A0A1W7D363"/>
<reference evidence="2 3" key="1">
    <citation type="submission" date="2017-05" db="EMBL/GenBank/DDBJ databases">
        <title>Complete genome sequence of Streptomyces sp. SCSIO 03032 revealed the diverse biosynthetic pathways for its bioactive secondary metabolites.</title>
        <authorList>
            <person name="Ma L."/>
            <person name="Zhu Y."/>
            <person name="Zhang W."/>
            <person name="Zhang G."/>
            <person name="Tian X."/>
            <person name="Zhang S."/>
            <person name="Zhang C."/>
        </authorList>
    </citation>
    <scope>NUCLEOTIDE SEQUENCE [LARGE SCALE GENOMIC DNA]</scope>
    <source>
        <strain evidence="2 3">SCSIO 03032</strain>
    </source>
</reference>
<dbReference type="InterPro" id="IPR006311">
    <property type="entry name" value="TAT_signal"/>
</dbReference>
<sequence>MNVPSFGRRHAVAASLAAACALAVASPAGAQAPQSAAVPPGAFLTGDELPEHPSGWWAFGVEAGLPENPVSCFEDELPAEGASHQRYRTDLDTEALQVVVEAEDEASAAALADALEEAAAACAADWLRENPGSTAAWDDYGTVEGADGGHVFGVYVAPPQAGMSVSLFGVGRDGTRVTLVDWGQMGTLQDAPVEEFAGTLGSALGRLGS</sequence>
<feature type="chain" id="PRO_5013026658" evidence="1">
    <location>
        <begin position="31"/>
        <end position="209"/>
    </location>
</feature>
<evidence type="ECO:0000313" key="3">
    <source>
        <dbReference type="Proteomes" id="UP000194218"/>
    </source>
</evidence>
<name>A0A1W7D363_9ACTN</name>
<accession>A0A1W7D363</accession>
<dbReference type="Proteomes" id="UP000194218">
    <property type="component" value="Chromosome"/>
</dbReference>
<evidence type="ECO:0000313" key="2">
    <source>
        <dbReference type="EMBL" id="ARQ71501.1"/>
    </source>
</evidence>
<protein>
    <submittedName>
        <fullName evidence="2">Uncharacterized protein</fullName>
    </submittedName>
</protein>
<dbReference type="PROSITE" id="PS51318">
    <property type="entry name" value="TAT"/>
    <property type="match status" value="1"/>
</dbReference>
<dbReference type="OrthoDB" id="4322593at2"/>
<evidence type="ECO:0000256" key="1">
    <source>
        <dbReference type="SAM" id="SignalP"/>
    </source>
</evidence>
<dbReference type="RefSeq" id="WP_086161341.1">
    <property type="nucleotide sequence ID" value="NZ_CP021121.1"/>
</dbReference>